<protein>
    <submittedName>
        <fullName evidence="1">Uncharacterized protein</fullName>
    </submittedName>
</protein>
<accession>A0AAJ0A148</accession>
<dbReference type="EMBL" id="JAHMHQ010000002">
    <property type="protein sequence ID" value="KAK1654486.1"/>
    <property type="molecule type" value="Genomic_DNA"/>
</dbReference>
<name>A0AAJ0A148_9PEZI</name>
<evidence type="ECO:0000313" key="1">
    <source>
        <dbReference type="EMBL" id="KAK1654486.1"/>
    </source>
</evidence>
<comment type="caution">
    <text evidence="1">The sequence shown here is derived from an EMBL/GenBank/DDBJ whole genome shotgun (WGS) entry which is preliminary data.</text>
</comment>
<keyword evidence="2" id="KW-1185">Reference proteome</keyword>
<proteinExistence type="predicted"/>
<dbReference type="RefSeq" id="XP_060450530.1">
    <property type="nucleotide sequence ID" value="XM_060589482.1"/>
</dbReference>
<dbReference type="GeneID" id="85474344"/>
<sequence>MPARPPKLASIHSKHLRSPLPYVPCKVPSLHSRAVRLIVFIHGGLGFRSVLTASSPIARPSIPLAQPFPPSLRGPVRLVRRPC</sequence>
<dbReference type="Proteomes" id="UP001243989">
    <property type="component" value="Unassembled WGS sequence"/>
</dbReference>
<reference evidence="1" key="1">
    <citation type="submission" date="2021-06" db="EMBL/GenBank/DDBJ databases">
        <title>Comparative genomics, transcriptomics and evolutionary studies reveal genomic signatures of adaptation to plant cell wall in hemibiotrophic fungi.</title>
        <authorList>
            <consortium name="DOE Joint Genome Institute"/>
            <person name="Baroncelli R."/>
            <person name="Diaz J.F."/>
            <person name="Benocci T."/>
            <person name="Peng M."/>
            <person name="Battaglia E."/>
            <person name="Haridas S."/>
            <person name="Andreopoulos W."/>
            <person name="Labutti K."/>
            <person name="Pangilinan J."/>
            <person name="Floch G.L."/>
            <person name="Makela M.R."/>
            <person name="Henrissat B."/>
            <person name="Grigoriev I.V."/>
            <person name="Crouch J.A."/>
            <person name="De Vries R.P."/>
            <person name="Sukno S.A."/>
            <person name="Thon M.R."/>
        </authorList>
    </citation>
    <scope>NUCLEOTIDE SEQUENCE</scope>
    <source>
        <strain evidence="1">CBS 102054</strain>
    </source>
</reference>
<dbReference type="AlphaFoldDB" id="A0AAJ0A148"/>
<organism evidence="1 2">
    <name type="scientific">Colletotrichum phormii</name>
    <dbReference type="NCBI Taxonomy" id="359342"/>
    <lineage>
        <taxon>Eukaryota</taxon>
        <taxon>Fungi</taxon>
        <taxon>Dikarya</taxon>
        <taxon>Ascomycota</taxon>
        <taxon>Pezizomycotina</taxon>
        <taxon>Sordariomycetes</taxon>
        <taxon>Hypocreomycetidae</taxon>
        <taxon>Glomerellales</taxon>
        <taxon>Glomerellaceae</taxon>
        <taxon>Colletotrichum</taxon>
        <taxon>Colletotrichum acutatum species complex</taxon>
    </lineage>
</organism>
<evidence type="ECO:0000313" key="2">
    <source>
        <dbReference type="Proteomes" id="UP001243989"/>
    </source>
</evidence>
<gene>
    <name evidence="1" type="ORF">BDP81DRAFT_415827</name>
</gene>